<proteinExistence type="predicted"/>
<dbReference type="AlphaFoldDB" id="A0A2P2Q6Q2"/>
<evidence type="ECO:0000313" key="1">
    <source>
        <dbReference type="EMBL" id="MBX62665.1"/>
    </source>
</evidence>
<reference evidence="1" key="1">
    <citation type="submission" date="2018-02" db="EMBL/GenBank/DDBJ databases">
        <title>Rhizophora mucronata_Transcriptome.</title>
        <authorList>
            <person name="Meera S.P."/>
            <person name="Sreeshan A."/>
            <person name="Augustine A."/>
        </authorList>
    </citation>
    <scope>NUCLEOTIDE SEQUENCE</scope>
    <source>
        <tissue evidence="1">Leaf</tissue>
    </source>
</reference>
<organism evidence="1">
    <name type="scientific">Rhizophora mucronata</name>
    <name type="common">Asiatic mangrove</name>
    <dbReference type="NCBI Taxonomy" id="61149"/>
    <lineage>
        <taxon>Eukaryota</taxon>
        <taxon>Viridiplantae</taxon>
        <taxon>Streptophyta</taxon>
        <taxon>Embryophyta</taxon>
        <taxon>Tracheophyta</taxon>
        <taxon>Spermatophyta</taxon>
        <taxon>Magnoliopsida</taxon>
        <taxon>eudicotyledons</taxon>
        <taxon>Gunneridae</taxon>
        <taxon>Pentapetalae</taxon>
        <taxon>rosids</taxon>
        <taxon>fabids</taxon>
        <taxon>Malpighiales</taxon>
        <taxon>Rhizophoraceae</taxon>
        <taxon>Rhizophora</taxon>
    </lineage>
</organism>
<dbReference type="EMBL" id="GGEC01082181">
    <property type="protein sequence ID" value="MBX62665.1"/>
    <property type="molecule type" value="Transcribed_RNA"/>
</dbReference>
<sequence length="69" mass="7686">MVNNIKNPKLNDAAETQFIQKARINNIWIKYPSTYLKDVKQQISLAEKANKDIIAVDGTGKDLISVSPA</sequence>
<protein>
    <submittedName>
        <fullName evidence="1">Uncharacterized protein</fullName>
    </submittedName>
</protein>
<name>A0A2P2Q6Q2_RHIMU</name>
<accession>A0A2P2Q6Q2</accession>